<evidence type="ECO:0000313" key="15">
    <source>
        <dbReference type="EMBL" id="CCF72982.1"/>
    </source>
</evidence>
<evidence type="ECO:0000256" key="11">
    <source>
        <dbReference type="ARBA" id="ARBA00023152"/>
    </source>
</evidence>
<dbReference type="InterPro" id="IPR036918">
    <property type="entry name" value="Pyrv_Knase_C_sf"/>
</dbReference>
<keyword evidence="5 15" id="KW-0808">Transferase</keyword>
<dbReference type="GO" id="GO:0030955">
    <property type="term" value="F:potassium ion binding"/>
    <property type="evidence" value="ECO:0007669"/>
    <property type="project" value="InterPro"/>
</dbReference>
<reference evidence="15 16" key="2">
    <citation type="journal article" date="2013" name="PLoS ONE">
        <title>Whole genome mapping and re-organization of the nuclear and mitochondrial genomes of Babesia microti isolates.</title>
        <authorList>
            <person name="Cornillot E."/>
            <person name="Dassouli A."/>
            <person name="Garg A."/>
            <person name="Pachikara N."/>
            <person name="Randazzo S."/>
            <person name="Depoix D."/>
            <person name="Carcy B."/>
            <person name="Delbecq S."/>
            <person name="Frutos R."/>
            <person name="Silva J.C."/>
            <person name="Sutton R."/>
            <person name="Krause P.J."/>
            <person name="Mamoun C.B."/>
        </authorList>
    </citation>
    <scope>NUCLEOTIDE SEQUENCE [LARGE SCALE GENOMIC DNA]</scope>
    <source>
        <strain evidence="15 16">RI</strain>
    </source>
</reference>
<dbReference type="Pfam" id="PF00224">
    <property type="entry name" value="PK"/>
    <property type="match status" value="2"/>
</dbReference>
<keyword evidence="13" id="KW-0732">Signal</keyword>
<dbReference type="InterPro" id="IPR015806">
    <property type="entry name" value="Pyrv_Knase_insert_dom_sf"/>
</dbReference>
<evidence type="ECO:0000256" key="7">
    <source>
        <dbReference type="ARBA" id="ARBA00022741"/>
    </source>
</evidence>
<dbReference type="VEuPathDB" id="PiroplasmaDB:BMR1_01G02635"/>
<keyword evidence="9" id="KW-0067">ATP-binding</keyword>
<dbReference type="GO" id="GO:0000287">
    <property type="term" value="F:magnesium ion binding"/>
    <property type="evidence" value="ECO:0007669"/>
    <property type="project" value="InterPro"/>
</dbReference>
<keyword evidence="12 15" id="KW-0670">Pyruvate</keyword>
<dbReference type="InterPro" id="IPR015813">
    <property type="entry name" value="Pyrv/PenolPyrv_kinase-like_dom"/>
</dbReference>
<dbReference type="GeneID" id="24423598"/>
<keyword evidence="10" id="KW-0460">Magnesium</keyword>
<dbReference type="Gene3D" id="3.20.20.60">
    <property type="entry name" value="Phosphoenolpyruvate-binding domains"/>
    <property type="match status" value="2"/>
</dbReference>
<dbReference type="SUPFAM" id="SSF50800">
    <property type="entry name" value="PK beta-barrel domain-like"/>
    <property type="match status" value="1"/>
</dbReference>
<evidence type="ECO:0000256" key="10">
    <source>
        <dbReference type="ARBA" id="ARBA00022842"/>
    </source>
</evidence>
<dbReference type="Gene3D" id="2.40.33.10">
    <property type="entry name" value="PK beta-barrel domain-like"/>
    <property type="match status" value="1"/>
</dbReference>
<dbReference type="Gene3D" id="3.40.1380.20">
    <property type="entry name" value="Pyruvate kinase, C-terminal domain"/>
    <property type="match status" value="1"/>
</dbReference>
<evidence type="ECO:0000256" key="5">
    <source>
        <dbReference type="ARBA" id="ARBA00022679"/>
    </source>
</evidence>
<feature type="domain" description="Pyruvate kinase barrel" evidence="14">
    <location>
        <begin position="54"/>
        <end position="299"/>
    </location>
</feature>
<dbReference type="GO" id="GO:0005524">
    <property type="term" value="F:ATP binding"/>
    <property type="evidence" value="ECO:0007669"/>
    <property type="project" value="UniProtKB-KW"/>
</dbReference>
<dbReference type="UniPathway" id="UPA00109">
    <property type="reaction ID" value="UER00188"/>
</dbReference>
<sequence>MQYQRRIYFNLFTLILLDLNYISSNSIQNNNRGFGAFVPNFSNNLINHSFSYGKQVVTLGPSSNNYGIIKDLLDCGVNVFRLNFSHGNRLSKVRMVQLIKMAEKESNKLVAILGDIQGPKIRIGRFAPNVNAPGISANSPAAEFAMLEKGQKFVLDTYQVAGDANRVELPYKEIIKLLKPGHHITLDDGNLRLVVTSASNIGDDYIVETKVLNNGKISSKKGFSCPDVIVPVEIFSEKDIKDMAICLAMDFDLLGISFVQTHKDMIYTKNIISHFNKFEKRTQLIEKLKSLGSKLVNMEESQVLNDTDAELEQLLSEFYGSIPSMDKKSVKYDNKIGLIPKIERQSALNDFHNIMRESDGVMIARGDLGVEIDLTSIAAVQKRLAHISRFVHRKPCIVATQMLESMIKNPMPTRAEVTDVGNAIYDGADAVMLSAESASGKYPIDAVLYQRRIINNTVADYNYYFMLKALAASISSASNPCTEGNNLMLTSAQFNGIYKQISIDQTYLENEIASNKLLSDIVHKINEITAKHTVGAIAVFTNNVIPVNWIASSRIGIPIFAFVPECISRILQLTWSVNPIIFNTNEFDIAKETSIQYKSVLNVMDNLICSSDVNQRAMDILAVEKAKQVNTENVLVVSPPNPLTNPSDSFYLKLISCN</sequence>
<dbReference type="PROSITE" id="PS00110">
    <property type="entry name" value="PYRUVATE_KINASE"/>
    <property type="match status" value="1"/>
</dbReference>
<keyword evidence="7" id="KW-0547">Nucleotide-binding</keyword>
<dbReference type="SUPFAM" id="SSF52935">
    <property type="entry name" value="PK C-terminal domain-like"/>
    <property type="match status" value="1"/>
</dbReference>
<evidence type="ECO:0000256" key="8">
    <source>
        <dbReference type="ARBA" id="ARBA00022777"/>
    </source>
</evidence>
<dbReference type="PANTHER" id="PTHR11817">
    <property type="entry name" value="PYRUVATE KINASE"/>
    <property type="match status" value="1"/>
</dbReference>
<dbReference type="InterPro" id="IPR015793">
    <property type="entry name" value="Pyrv_Knase_brl"/>
</dbReference>
<feature type="chain" id="PRO_5003711107" description="pyruvate kinase" evidence="13">
    <location>
        <begin position="25"/>
        <end position="658"/>
    </location>
</feature>
<dbReference type="InterPro" id="IPR040442">
    <property type="entry name" value="Pyrv_kinase-like_dom_sf"/>
</dbReference>
<evidence type="ECO:0000256" key="12">
    <source>
        <dbReference type="ARBA" id="ARBA00023317"/>
    </source>
</evidence>
<gene>
    <name evidence="15" type="ORF">BMR1_01G02635</name>
</gene>
<evidence type="ECO:0000256" key="4">
    <source>
        <dbReference type="ARBA" id="ARBA00012142"/>
    </source>
</evidence>
<dbReference type="KEGG" id="bmic:BMR1_01G02635"/>
<evidence type="ECO:0000256" key="6">
    <source>
        <dbReference type="ARBA" id="ARBA00022723"/>
    </source>
</evidence>
<evidence type="ECO:0000256" key="13">
    <source>
        <dbReference type="SAM" id="SignalP"/>
    </source>
</evidence>
<comment type="cofactor">
    <cofactor evidence="1">
        <name>K(+)</name>
        <dbReference type="ChEBI" id="CHEBI:29103"/>
    </cofactor>
</comment>
<keyword evidence="16" id="KW-1185">Reference proteome</keyword>
<evidence type="ECO:0000256" key="2">
    <source>
        <dbReference type="ARBA" id="ARBA00004997"/>
    </source>
</evidence>
<protein>
    <recommendedName>
        <fullName evidence="4">pyruvate kinase</fullName>
        <ecNumber evidence="4">2.7.1.40</ecNumber>
    </recommendedName>
</protein>
<evidence type="ECO:0000313" key="16">
    <source>
        <dbReference type="Proteomes" id="UP000002899"/>
    </source>
</evidence>
<dbReference type="EC" id="2.7.1.40" evidence="4"/>
<reference evidence="15 16" key="1">
    <citation type="journal article" date="2012" name="Nucleic Acids Res.">
        <title>Sequencing of the smallest Apicomplexan genome from the human pathogen Babesia microti.</title>
        <authorList>
            <person name="Cornillot E."/>
            <person name="Hadj-Kaddour K."/>
            <person name="Dassouli A."/>
            <person name="Noel B."/>
            <person name="Ranwez V."/>
            <person name="Vacherie B."/>
            <person name="Augagneur Y."/>
            <person name="Bres V."/>
            <person name="Duclos A."/>
            <person name="Randazzo S."/>
            <person name="Carcy B."/>
            <person name="Debierre-Grockiego F."/>
            <person name="Delbecq S."/>
            <person name="Moubri-Menage K."/>
            <person name="Shams-Eldin H."/>
            <person name="Usmani-Brown S."/>
            <person name="Bringaud F."/>
            <person name="Wincker P."/>
            <person name="Vivares C.P."/>
            <person name="Schwarz R.T."/>
            <person name="Schetters T.P."/>
            <person name="Krause P.J."/>
            <person name="Gorenflot A."/>
            <person name="Berry V."/>
            <person name="Barbe V."/>
            <person name="Ben Mamoun C."/>
        </authorList>
    </citation>
    <scope>NUCLEOTIDE SEQUENCE [LARGE SCALE GENOMIC DNA]</scope>
    <source>
        <strain evidence="15 16">RI</strain>
    </source>
</reference>
<proteinExistence type="inferred from homology"/>
<dbReference type="GO" id="GO:0004743">
    <property type="term" value="F:pyruvate kinase activity"/>
    <property type="evidence" value="ECO:0007669"/>
    <property type="project" value="UniProtKB-EC"/>
</dbReference>
<dbReference type="OrthoDB" id="108365at2759"/>
<accession>I7J5L0</accession>
<dbReference type="AlphaFoldDB" id="I7J5L0"/>
<comment type="similarity">
    <text evidence="3">Belongs to the pyruvate kinase family.</text>
</comment>
<comment type="pathway">
    <text evidence="2">Carbohydrate degradation; glycolysis; pyruvate from D-glyceraldehyde 3-phosphate: step 5/5.</text>
</comment>
<reference evidence="15 16" key="3">
    <citation type="journal article" date="2016" name="Sci. Rep.">
        <title>Genome-wide diversity and gene expression profiling of Babesia microti isolates identify polymorphic genes that mediate host-pathogen interactions.</title>
        <authorList>
            <person name="Silva J.C."/>
            <person name="Cornillot E."/>
            <person name="McCracken C."/>
            <person name="Usmani-Brown S."/>
            <person name="Dwivedi A."/>
            <person name="Ifeonu O.O."/>
            <person name="Crabtree J."/>
            <person name="Gotia H.T."/>
            <person name="Virji A.Z."/>
            <person name="Reynes C."/>
            <person name="Colinge J."/>
            <person name="Kumar V."/>
            <person name="Lawres L."/>
            <person name="Pazzi J.E."/>
            <person name="Pablo J.V."/>
            <person name="Hung C."/>
            <person name="Brancato J."/>
            <person name="Kumari P."/>
            <person name="Orvis J."/>
            <person name="Tretina K."/>
            <person name="Chibucos M."/>
            <person name="Ott S."/>
            <person name="Sadzewicz L."/>
            <person name="Sengamalay N."/>
            <person name="Shetty A.C."/>
            <person name="Su Q."/>
            <person name="Tallon L."/>
            <person name="Fraser C.M."/>
            <person name="Frutos R."/>
            <person name="Molina D.M."/>
            <person name="Krause P.J."/>
            <person name="Ben Mamoun C."/>
        </authorList>
    </citation>
    <scope>NUCLEOTIDE SEQUENCE [LARGE SCALE GENOMIC DNA]</scope>
    <source>
        <strain evidence="15 16">RI</strain>
    </source>
</reference>
<dbReference type="OMA" id="MIMPIEV"/>
<dbReference type="RefSeq" id="XP_012647591.1">
    <property type="nucleotide sequence ID" value="XM_012792137.1"/>
</dbReference>
<organism evidence="15 16">
    <name type="scientific">Babesia microti (strain RI)</name>
    <dbReference type="NCBI Taxonomy" id="1133968"/>
    <lineage>
        <taxon>Eukaryota</taxon>
        <taxon>Sar</taxon>
        <taxon>Alveolata</taxon>
        <taxon>Apicomplexa</taxon>
        <taxon>Aconoidasida</taxon>
        <taxon>Piroplasmida</taxon>
        <taxon>Babesiidae</taxon>
        <taxon>Babesia</taxon>
    </lineage>
</organism>
<keyword evidence="6" id="KW-0479">Metal-binding</keyword>
<evidence type="ECO:0000256" key="1">
    <source>
        <dbReference type="ARBA" id="ARBA00001958"/>
    </source>
</evidence>
<dbReference type="InterPro" id="IPR018209">
    <property type="entry name" value="Pyrv_Knase_AS"/>
</dbReference>
<dbReference type="GO" id="GO:0016301">
    <property type="term" value="F:kinase activity"/>
    <property type="evidence" value="ECO:0007669"/>
    <property type="project" value="UniProtKB-KW"/>
</dbReference>
<keyword evidence="11" id="KW-0324">Glycolysis</keyword>
<keyword evidence="8 15" id="KW-0418">Kinase</keyword>
<feature type="signal peptide" evidence="13">
    <location>
        <begin position="1"/>
        <end position="24"/>
    </location>
</feature>
<dbReference type="InterPro" id="IPR001697">
    <property type="entry name" value="Pyr_Knase"/>
</dbReference>
<dbReference type="Proteomes" id="UP000002899">
    <property type="component" value="Chromosome I"/>
</dbReference>
<dbReference type="EMBL" id="FO082871">
    <property type="protein sequence ID" value="CCF72982.1"/>
    <property type="molecule type" value="Genomic_DNA"/>
</dbReference>
<evidence type="ECO:0000256" key="9">
    <source>
        <dbReference type="ARBA" id="ARBA00022840"/>
    </source>
</evidence>
<evidence type="ECO:0000259" key="14">
    <source>
        <dbReference type="Pfam" id="PF00224"/>
    </source>
</evidence>
<evidence type="ECO:0000256" key="3">
    <source>
        <dbReference type="ARBA" id="ARBA00008663"/>
    </source>
</evidence>
<name>I7J5L0_BABMR</name>
<dbReference type="InterPro" id="IPR011037">
    <property type="entry name" value="Pyrv_Knase-like_insert_dom_sf"/>
</dbReference>
<feature type="domain" description="Pyruvate kinase barrel" evidence="14">
    <location>
        <begin position="333"/>
        <end position="447"/>
    </location>
</feature>
<dbReference type="SUPFAM" id="SSF51621">
    <property type="entry name" value="Phosphoenolpyruvate/pyruvate domain"/>
    <property type="match status" value="1"/>
</dbReference>